<dbReference type="CDD" id="cd12266">
    <property type="entry name" value="RRM_like_XS"/>
    <property type="match status" value="1"/>
</dbReference>
<dbReference type="InterPro" id="IPR005381">
    <property type="entry name" value="Znf-XS_domain"/>
</dbReference>
<feature type="region of interest" description="Disordered" evidence="4">
    <location>
        <begin position="1"/>
        <end position="29"/>
    </location>
</feature>
<reference evidence="8 9" key="1">
    <citation type="journal article" date="2018" name="Mol. Plant">
        <title>The genome of Artemisia annua provides insight into the evolution of Asteraceae family and artemisinin biosynthesis.</title>
        <authorList>
            <person name="Shen Q."/>
            <person name="Zhang L."/>
            <person name="Liao Z."/>
            <person name="Wang S."/>
            <person name="Yan T."/>
            <person name="Shi P."/>
            <person name="Liu M."/>
            <person name="Fu X."/>
            <person name="Pan Q."/>
            <person name="Wang Y."/>
            <person name="Lv Z."/>
            <person name="Lu X."/>
            <person name="Zhang F."/>
            <person name="Jiang W."/>
            <person name="Ma Y."/>
            <person name="Chen M."/>
            <person name="Hao X."/>
            <person name="Li L."/>
            <person name="Tang Y."/>
            <person name="Lv G."/>
            <person name="Zhou Y."/>
            <person name="Sun X."/>
            <person name="Brodelius P.E."/>
            <person name="Rose J.K.C."/>
            <person name="Tang K."/>
        </authorList>
    </citation>
    <scope>NUCLEOTIDE SEQUENCE [LARGE SCALE GENOMIC DNA]</scope>
    <source>
        <strain evidence="9">cv. Huhao1</strain>
        <tissue evidence="8">Leaf</tissue>
    </source>
</reference>
<dbReference type="Pfam" id="PF03469">
    <property type="entry name" value="XH"/>
    <property type="match status" value="1"/>
</dbReference>
<dbReference type="PANTHER" id="PTHR21596:SF65">
    <property type="entry name" value="PROTEIN INVOLVED IN DE NOVO 2-RELATED"/>
    <property type="match status" value="1"/>
</dbReference>
<keyword evidence="2" id="KW-0943">RNA-mediated gene silencing</keyword>
<feature type="domain" description="XS" evidence="5">
    <location>
        <begin position="120"/>
        <end position="230"/>
    </location>
</feature>
<evidence type="ECO:0000256" key="1">
    <source>
        <dbReference type="ARBA" id="ARBA00023054"/>
    </source>
</evidence>
<evidence type="ECO:0000256" key="3">
    <source>
        <dbReference type="SAM" id="Coils"/>
    </source>
</evidence>
<accession>A0A2U1P987</accession>
<dbReference type="STRING" id="35608.A0A2U1P987"/>
<evidence type="ECO:0000256" key="4">
    <source>
        <dbReference type="SAM" id="MobiDB-lite"/>
    </source>
</evidence>
<evidence type="ECO:0000313" key="8">
    <source>
        <dbReference type="EMBL" id="PWA82302.1"/>
    </source>
</evidence>
<protein>
    <submittedName>
        <fullName evidence="8">Domain XH</fullName>
    </submittedName>
</protein>
<feature type="domain" description="Zinc finger-XS" evidence="7">
    <location>
        <begin position="48"/>
        <end position="91"/>
    </location>
</feature>
<gene>
    <name evidence="8" type="ORF">CTI12_AA179910</name>
</gene>
<dbReference type="InterPro" id="IPR005379">
    <property type="entry name" value="FDM1-5/IDN2_XH"/>
</dbReference>
<evidence type="ECO:0000313" key="9">
    <source>
        <dbReference type="Proteomes" id="UP000245207"/>
    </source>
</evidence>
<dbReference type="InterPro" id="IPR045177">
    <property type="entry name" value="FDM1-5/IDN2"/>
</dbReference>
<evidence type="ECO:0000259" key="7">
    <source>
        <dbReference type="Pfam" id="PF03470"/>
    </source>
</evidence>
<dbReference type="InterPro" id="IPR038588">
    <property type="entry name" value="XS_domain_sf"/>
</dbReference>
<dbReference type="InterPro" id="IPR005380">
    <property type="entry name" value="XS_domain"/>
</dbReference>
<keyword evidence="1 3" id="KW-0175">Coiled coil</keyword>
<feature type="domain" description="Factor of DNA methylation 1-5/IDN2" evidence="6">
    <location>
        <begin position="600"/>
        <end position="730"/>
    </location>
</feature>
<dbReference type="Proteomes" id="UP000245207">
    <property type="component" value="Unassembled WGS sequence"/>
</dbReference>
<dbReference type="EMBL" id="PKPP01001486">
    <property type="protein sequence ID" value="PWA82302.1"/>
    <property type="molecule type" value="Genomic_DNA"/>
</dbReference>
<evidence type="ECO:0000259" key="6">
    <source>
        <dbReference type="Pfam" id="PF03469"/>
    </source>
</evidence>
<dbReference type="Pfam" id="PF03470">
    <property type="entry name" value="zf-XS"/>
    <property type="match status" value="1"/>
</dbReference>
<organism evidence="8 9">
    <name type="scientific">Artemisia annua</name>
    <name type="common">Sweet wormwood</name>
    <dbReference type="NCBI Taxonomy" id="35608"/>
    <lineage>
        <taxon>Eukaryota</taxon>
        <taxon>Viridiplantae</taxon>
        <taxon>Streptophyta</taxon>
        <taxon>Embryophyta</taxon>
        <taxon>Tracheophyta</taxon>
        <taxon>Spermatophyta</taxon>
        <taxon>Magnoliopsida</taxon>
        <taxon>eudicotyledons</taxon>
        <taxon>Gunneridae</taxon>
        <taxon>Pentapetalae</taxon>
        <taxon>asterids</taxon>
        <taxon>campanulids</taxon>
        <taxon>Asterales</taxon>
        <taxon>Asteraceae</taxon>
        <taxon>Asteroideae</taxon>
        <taxon>Anthemideae</taxon>
        <taxon>Artemisiinae</taxon>
        <taxon>Artemisia</taxon>
    </lineage>
</organism>
<keyword evidence="9" id="KW-1185">Reference proteome</keyword>
<comment type="caution">
    <text evidence="8">The sequence shown here is derived from an EMBL/GenBank/DDBJ whole genome shotgun (WGS) entry which is preliminary data.</text>
</comment>
<dbReference type="PANTHER" id="PTHR21596">
    <property type="entry name" value="RIBONUCLEASE P SUBUNIT P38"/>
    <property type="match status" value="1"/>
</dbReference>
<dbReference type="Gene3D" id="3.30.70.2890">
    <property type="entry name" value="XS domain"/>
    <property type="match status" value="1"/>
</dbReference>
<dbReference type="Pfam" id="PF03468">
    <property type="entry name" value="XS"/>
    <property type="match status" value="1"/>
</dbReference>
<sequence length="733" mass="85561">MTEDFMEQSYSDESDANGSEIEEYEEKSYEELKGGKHAIKLPDEAFTCPYCPNKKRHGYPYIDLLQHATMIGKSDSKKRSKKDKANHLALAKYLEKDISEASGPTQPIDAVDHLEDHDGDEMFVWPWKGVVVNLPIELIDGRYIGKSGSSMRDELTKRGFNPMRVHPLWNFCGHSGSAVVEFRKDMVGFYNAMSFEKAYEADHHGKKDWDSDNESKSGIYGWVARAEDYRSNTIIGEHLRKIADIRTVSDIKKEEDHKTIQLLSNLENVRESKRRRVEEITMKCMETDNTLSKLIAEKDKNDQAFNEEIKKIHLRAQEHIQKIFNDHDKTKMKIENERRVLELQTIELQNREVVNENERKKLAQEIEENAVRTSSLRVASDDQKKADESVMKLADYHKREKEKLDEKIIFLEKQLDAKHALELEIKGLEAKLQVKKHMGDDDPLLKEIEDLYSNINEKKEELEYVESIYQTLFVQERKANDELQEARKELIEREKEKLDEKIIFLEKQLDAKHALELEIKGLEAKLQVKKHMGDDDPLLKEIEDLYSNINEKKEELEYVESIYQTLFVQERKANDELQEARKELIEGFKELSKAKHIGVKRMGELENKPFYDAMKQMYNETEAEDKASELCSLWEEYLRDPNWHPFKVITINGKSEKIIDESDEKLKSLKRDLGEKVYEAVTTALTEINDYNPSGGYVTTELWNFTEGKKATLKDGVSCLLKMWDTQKRKRIT</sequence>
<evidence type="ECO:0000256" key="2">
    <source>
        <dbReference type="ARBA" id="ARBA00023158"/>
    </source>
</evidence>
<feature type="compositionally biased region" description="Acidic residues" evidence="4">
    <location>
        <begin position="1"/>
        <end position="25"/>
    </location>
</feature>
<name>A0A2U1P987_ARTAN</name>
<feature type="coiled-coil region" evidence="3">
    <location>
        <begin position="394"/>
        <end position="594"/>
    </location>
</feature>
<proteinExistence type="predicted"/>
<evidence type="ECO:0000259" key="5">
    <source>
        <dbReference type="Pfam" id="PF03468"/>
    </source>
</evidence>
<dbReference type="GO" id="GO:0080188">
    <property type="term" value="P:gene silencing by siRNA-directed DNA methylation"/>
    <property type="evidence" value="ECO:0007669"/>
    <property type="project" value="InterPro"/>
</dbReference>
<dbReference type="AlphaFoldDB" id="A0A2U1P987"/>
<dbReference type="OrthoDB" id="1892195at2759"/>